<protein>
    <recommendedName>
        <fullName evidence="1">Glycosyl transferase family 1 domain-containing protein</fullName>
    </recommendedName>
</protein>
<feature type="domain" description="Glycosyl transferase family 1" evidence="1">
    <location>
        <begin position="210"/>
        <end position="375"/>
    </location>
</feature>
<evidence type="ECO:0000313" key="3">
    <source>
        <dbReference type="Proteomes" id="UP000019141"/>
    </source>
</evidence>
<reference evidence="2 3" key="1">
    <citation type="journal article" date="2014" name="Nature">
        <title>An environmental bacterial taxon with a large and distinct metabolic repertoire.</title>
        <authorList>
            <person name="Wilson M.C."/>
            <person name="Mori T."/>
            <person name="Ruckert C."/>
            <person name="Uria A.R."/>
            <person name="Helf M.J."/>
            <person name="Takada K."/>
            <person name="Gernert C."/>
            <person name="Steffens U.A."/>
            <person name="Heycke N."/>
            <person name="Schmitt S."/>
            <person name="Rinke C."/>
            <person name="Helfrich E.J."/>
            <person name="Brachmann A.O."/>
            <person name="Gurgui C."/>
            <person name="Wakimoto T."/>
            <person name="Kracht M."/>
            <person name="Crusemann M."/>
            <person name="Hentschel U."/>
            <person name="Abe I."/>
            <person name="Matsunaga S."/>
            <person name="Kalinowski J."/>
            <person name="Takeyama H."/>
            <person name="Piel J."/>
        </authorList>
    </citation>
    <scope>NUCLEOTIDE SEQUENCE [LARGE SCALE GENOMIC DNA]</scope>
    <source>
        <strain evidence="3">TSY1</strain>
    </source>
</reference>
<organism evidence="2 3">
    <name type="scientific">Entotheonella factor</name>
    <dbReference type="NCBI Taxonomy" id="1429438"/>
    <lineage>
        <taxon>Bacteria</taxon>
        <taxon>Pseudomonadati</taxon>
        <taxon>Nitrospinota/Tectimicrobiota group</taxon>
        <taxon>Candidatus Tectimicrobiota</taxon>
        <taxon>Candidatus Entotheonellia</taxon>
        <taxon>Candidatus Entotheonellales</taxon>
        <taxon>Candidatus Entotheonellaceae</taxon>
        <taxon>Candidatus Entotheonella</taxon>
    </lineage>
</organism>
<dbReference type="PANTHER" id="PTHR45947:SF3">
    <property type="entry name" value="SULFOQUINOVOSYL TRANSFERASE SQD2"/>
    <property type="match status" value="1"/>
</dbReference>
<sequence>MPSRSQPYRLGILASHPIQYHSPWFRHLARHLDIEVWYAHRASAQDQADAGFGIGFDWDIPLLQGYPYRWLRNVAAKPSLQTFRGCDTPDVYRLCRRDRLDAVLVFGWQHKSALQAVRACWRQRLPVLMRGDSHLLTARSRFKSALKYAPYRWLLPRLSGHLYVGARNKAYLEHYGVPPQRLFFAPHCVDNAYWAAAAEQAEQQGAPAQLRAQWGIPPDGFVCLFVGKMLAHKRAEHVIQACTHLLHTSAGTNVYVICVGDGPLRPQLQRLACSQGKRIFFAGFQNQRDLPAFYRTADVLILPSREKETWGLVVNEAAACGTPAIVCDAAGCAPDLIDEGATGYTYPFGDIRALSARIIALRSAWHSRKAVIRQALAAKISRYSIDQATQGLMHALDAVREKG</sequence>
<dbReference type="Proteomes" id="UP000019141">
    <property type="component" value="Unassembled WGS sequence"/>
</dbReference>
<comment type="caution">
    <text evidence="2">The sequence shown here is derived from an EMBL/GenBank/DDBJ whole genome shotgun (WGS) entry which is preliminary data.</text>
</comment>
<dbReference type="PANTHER" id="PTHR45947">
    <property type="entry name" value="SULFOQUINOVOSYL TRANSFERASE SQD2"/>
    <property type="match status" value="1"/>
</dbReference>
<dbReference type="InterPro" id="IPR001296">
    <property type="entry name" value="Glyco_trans_1"/>
</dbReference>
<dbReference type="CDD" id="cd03801">
    <property type="entry name" value="GT4_PimA-like"/>
    <property type="match status" value="1"/>
</dbReference>
<accession>W4LJN2</accession>
<keyword evidence="3" id="KW-1185">Reference proteome</keyword>
<dbReference type="HOGENOM" id="CLU_009583_5_0_7"/>
<evidence type="ECO:0000259" key="1">
    <source>
        <dbReference type="Pfam" id="PF00534"/>
    </source>
</evidence>
<dbReference type="InterPro" id="IPR050194">
    <property type="entry name" value="Glycosyltransferase_grp1"/>
</dbReference>
<dbReference type="Pfam" id="PF00534">
    <property type="entry name" value="Glycos_transf_1"/>
    <property type="match status" value="1"/>
</dbReference>
<proteinExistence type="predicted"/>
<dbReference type="EMBL" id="AZHW01000567">
    <property type="protein sequence ID" value="ETW98283.1"/>
    <property type="molecule type" value="Genomic_DNA"/>
</dbReference>
<evidence type="ECO:0000313" key="2">
    <source>
        <dbReference type="EMBL" id="ETW98283.1"/>
    </source>
</evidence>
<dbReference type="Gene3D" id="3.40.50.2000">
    <property type="entry name" value="Glycogen Phosphorylase B"/>
    <property type="match status" value="2"/>
</dbReference>
<dbReference type="AlphaFoldDB" id="W4LJN2"/>
<gene>
    <name evidence="2" type="ORF">ETSY1_19370</name>
</gene>
<dbReference type="GO" id="GO:0016757">
    <property type="term" value="F:glycosyltransferase activity"/>
    <property type="evidence" value="ECO:0007669"/>
    <property type="project" value="InterPro"/>
</dbReference>
<dbReference type="SUPFAM" id="SSF53756">
    <property type="entry name" value="UDP-Glycosyltransferase/glycogen phosphorylase"/>
    <property type="match status" value="1"/>
</dbReference>
<name>W4LJN2_ENTF1</name>